<sequence>MDYSYWADHASRRERMHDWSSAAEMWLQAYDVAAGPDQKHWAMVRSENCLLMKHKVIH</sequence>
<proteinExistence type="predicted"/>
<dbReference type="EMBL" id="AJ868437">
    <property type="protein sequence ID" value="CAI59400.1"/>
    <property type="molecule type" value="Genomic_DNA"/>
</dbReference>
<protein>
    <recommendedName>
        <fullName evidence="2">ANR family transcriptional regulator</fullName>
    </recommendedName>
</protein>
<name>Q4LBT2_SODGL</name>
<reference evidence="1" key="1">
    <citation type="journal article" date="2005" name="J. Bacteriol.">
        <title>Extrachromosomal DNA of the symbiont Sodalis glossinidius.</title>
        <authorList>
            <person name="Darby A.C."/>
            <person name="Lagnel J."/>
            <person name="Matthew C.Z."/>
            <person name="Bourtzis K."/>
            <person name="Maudlin I."/>
            <person name="Welburn S.C."/>
        </authorList>
    </citation>
    <scope>NUCLEOTIDE SEQUENCE [LARGE SCALE GENOMIC DNA]</scope>
    <source>
        <plasmid evidence="1">pSG3</plasmid>
    </source>
</reference>
<keyword evidence="1" id="KW-0614">Plasmid</keyword>
<evidence type="ECO:0008006" key="2">
    <source>
        <dbReference type="Google" id="ProtNLM"/>
    </source>
</evidence>
<accession>Q4LBT2</accession>
<dbReference type="AlphaFoldDB" id="Q4LBT2"/>
<evidence type="ECO:0000313" key="1">
    <source>
        <dbReference type="EMBL" id="CAI59400.1"/>
    </source>
</evidence>
<gene>
    <name evidence="1" type="ORF">pSG3.09</name>
</gene>
<organism evidence="1">
    <name type="scientific">Sodalis glossinidius</name>
    <dbReference type="NCBI Taxonomy" id="63612"/>
    <lineage>
        <taxon>Bacteria</taxon>
        <taxon>Pseudomonadati</taxon>
        <taxon>Pseudomonadota</taxon>
        <taxon>Gammaproteobacteria</taxon>
        <taxon>Enterobacterales</taxon>
        <taxon>Bruguierivoracaceae</taxon>
        <taxon>Sodalis</taxon>
    </lineage>
</organism>
<dbReference type="InterPro" id="IPR047666">
    <property type="entry name" value="ANR_neg_reg"/>
</dbReference>
<dbReference type="NCBIfam" id="NF033650">
    <property type="entry name" value="ANR_neg_reg"/>
    <property type="match status" value="1"/>
</dbReference>
<geneLocation type="plasmid" evidence="1">
    <name>pSG3</name>
</geneLocation>